<proteinExistence type="predicted"/>
<evidence type="ECO:0000313" key="1">
    <source>
        <dbReference type="EMBL" id="WAH36760.1"/>
    </source>
</evidence>
<protein>
    <submittedName>
        <fullName evidence="1">Uncharacterized protein</fullName>
    </submittedName>
</protein>
<dbReference type="PROSITE" id="PS51257">
    <property type="entry name" value="PROKAR_LIPOPROTEIN"/>
    <property type="match status" value="1"/>
</dbReference>
<accession>A0ABY6Z1Y8</accession>
<evidence type="ECO:0000313" key="2">
    <source>
        <dbReference type="Proteomes" id="UP001164803"/>
    </source>
</evidence>
<keyword evidence="2" id="KW-1185">Reference proteome</keyword>
<sequence length="159" mass="17413">MFKSQITRVTMPIVSIILLFMVTACGNRDPYGTGLSSFTDEVTSYTGDHPISSEWTVFVAHGLVTTGWLWLCKQHDVIYSELELQSNETLQDLTIQFGDKTVHEPAEGGGGGISGTGFYITSSTIPPVMDISWRENGTIYHTKIDSKSMVELPSLDGSS</sequence>
<gene>
    <name evidence="1" type="ORF">NZD86_21720</name>
</gene>
<reference evidence="1" key="1">
    <citation type="submission" date="2022-08" db="EMBL/GenBank/DDBJ databases">
        <title>Alicyclobacillus dauci DSM2870, complete genome.</title>
        <authorList>
            <person name="Wang Q."/>
            <person name="Cai R."/>
            <person name="Wang Z."/>
        </authorList>
    </citation>
    <scope>NUCLEOTIDE SEQUENCE</scope>
    <source>
        <strain evidence="1">DSM 28700</strain>
    </source>
</reference>
<organism evidence="1 2">
    <name type="scientific">Alicyclobacillus dauci</name>
    <dbReference type="NCBI Taxonomy" id="1475485"/>
    <lineage>
        <taxon>Bacteria</taxon>
        <taxon>Bacillati</taxon>
        <taxon>Bacillota</taxon>
        <taxon>Bacilli</taxon>
        <taxon>Bacillales</taxon>
        <taxon>Alicyclobacillaceae</taxon>
        <taxon>Alicyclobacillus</taxon>
    </lineage>
</organism>
<name>A0ABY6Z1Y8_9BACL</name>
<dbReference type="RefSeq" id="WP_268044142.1">
    <property type="nucleotide sequence ID" value="NZ_CP104064.1"/>
</dbReference>
<dbReference type="Proteomes" id="UP001164803">
    <property type="component" value="Chromosome"/>
</dbReference>
<dbReference type="EMBL" id="CP104064">
    <property type="protein sequence ID" value="WAH36760.1"/>
    <property type="molecule type" value="Genomic_DNA"/>
</dbReference>